<dbReference type="AlphaFoldDB" id="A0AAV5C9X0"/>
<evidence type="ECO:0000313" key="3">
    <source>
        <dbReference type="Proteomes" id="UP001054889"/>
    </source>
</evidence>
<gene>
    <name evidence="2" type="primary">ga11788</name>
    <name evidence="2" type="ORF">PR202_ga11788</name>
</gene>
<reference evidence="2" key="1">
    <citation type="journal article" date="2018" name="DNA Res.">
        <title>Multiple hybrid de novo genome assembly of finger millet, an orphan allotetraploid crop.</title>
        <authorList>
            <person name="Hatakeyama M."/>
            <person name="Aluri S."/>
            <person name="Balachadran M.T."/>
            <person name="Sivarajan S.R."/>
            <person name="Patrignani A."/>
            <person name="Gruter S."/>
            <person name="Poveda L."/>
            <person name="Shimizu-Inatsugi R."/>
            <person name="Baeten J."/>
            <person name="Francoijs K.J."/>
            <person name="Nataraja K.N."/>
            <person name="Reddy Y.A.N."/>
            <person name="Phadnis S."/>
            <person name="Ravikumar R.L."/>
            <person name="Schlapbach R."/>
            <person name="Sreeman S.M."/>
            <person name="Shimizu K.K."/>
        </authorList>
    </citation>
    <scope>NUCLEOTIDE SEQUENCE</scope>
</reference>
<dbReference type="PANTHER" id="PTHR31374">
    <property type="entry name" value="AUXIN-INDUCED PROTEIN-LIKE-RELATED"/>
    <property type="match status" value="1"/>
</dbReference>
<dbReference type="Pfam" id="PF02519">
    <property type="entry name" value="Auxin_inducible"/>
    <property type="match status" value="1"/>
</dbReference>
<proteinExistence type="inferred from homology"/>
<protein>
    <submittedName>
        <fullName evidence="2">Uncharacterized protein</fullName>
    </submittedName>
</protein>
<dbReference type="InterPro" id="IPR003676">
    <property type="entry name" value="SAUR_fam"/>
</dbReference>
<keyword evidence="3" id="KW-1185">Reference proteome</keyword>
<dbReference type="Proteomes" id="UP001054889">
    <property type="component" value="Unassembled WGS sequence"/>
</dbReference>
<accession>A0AAV5C9X0</accession>
<dbReference type="PANTHER" id="PTHR31374:SF413">
    <property type="entry name" value="AUXIN RESPONSIVE PROTEIN"/>
    <property type="match status" value="1"/>
</dbReference>
<comment type="caution">
    <text evidence="2">The sequence shown here is derived from an EMBL/GenBank/DDBJ whole genome shotgun (WGS) entry which is preliminary data.</text>
</comment>
<name>A0AAV5C9X0_ELECO</name>
<comment type="similarity">
    <text evidence="1">Belongs to the ARG7 family.</text>
</comment>
<dbReference type="EMBL" id="BQKI01000005">
    <property type="protein sequence ID" value="GJM95088.1"/>
    <property type="molecule type" value="Genomic_DNA"/>
</dbReference>
<reference evidence="2" key="2">
    <citation type="submission" date="2021-12" db="EMBL/GenBank/DDBJ databases">
        <title>Resequencing data analysis of finger millet.</title>
        <authorList>
            <person name="Hatakeyama M."/>
            <person name="Aluri S."/>
            <person name="Balachadran M.T."/>
            <person name="Sivarajan S.R."/>
            <person name="Poveda L."/>
            <person name="Shimizu-Inatsugi R."/>
            <person name="Schlapbach R."/>
            <person name="Sreeman S.M."/>
            <person name="Shimizu K.K."/>
        </authorList>
    </citation>
    <scope>NUCLEOTIDE SEQUENCE</scope>
</reference>
<sequence>MVLAGDGEETEEIKILVHVSMLKEPSMVALLEMAAQRFGYSQQGVLRVPCDESGFRKMVADNRVIPS</sequence>
<organism evidence="2 3">
    <name type="scientific">Eleusine coracana subsp. coracana</name>
    <dbReference type="NCBI Taxonomy" id="191504"/>
    <lineage>
        <taxon>Eukaryota</taxon>
        <taxon>Viridiplantae</taxon>
        <taxon>Streptophyta</taxon>
        <taxon>Embryophyta</taxon>
        <taxon>Tracheophyta</taxon>
        <taxon>Spermatophyta</taxon>
        <taxon>Magnoliopsida</taxon>
        <taxon>Liliopsida</taxon>
        <taxon>Poales</taxon>
        <taxon>Poaceae</taxon>
        <taxon>PACMAD clade</taxon>
        <taxon>Chloridoideae</taxon>
        <taxon>Cynodonteae</taxon>
        <taxon>Eleusininae</taxon>
        <taxon>Eleusine</taxon>
    </lineage>
</organism>
<dbReference type="GO" id="GO:0009733">
    <property type="term" value="P:response to auxin"/>
    <property type="evidence" value="ECO:0007669"/>
    <property type="project" value="InterPro"/>
</dbReference>
<evidence type="ECO:0000256" key="1">
    <source>
        <dbReference type="ARBA" id="ARBA00006974"/>
    </source>
</evidence>
<evidence type="ECO:0000313" key="2">
    <source>
        <dbReference type="EMBL" id="GJM95088.1"/>
    </source>
</evidence>